<protein>
    <submittedName>
        <fullName evidence="1">Uncharacterized protein</fullName>
    </submittedName>
</protein>
<dbReference type="Proteomes" id="UP000248856">
    <property type="component" value="Unassembled WGS sequence"/>
</dbReference>
<accession>A0A328YC06</accession>
<sequence length="69" mass="8080">MSLTDDEALEFIEIRDNRVHIEFSDESIEYAIFKISNFLKEGDFSPAEYYSFSAKKEKGNIQIYFIKAS</sequence>
<organism evidence="1 2">
    <name type="scientific">Paracidovorax anthurii</name>
    <dbReference type="NCBI Taxonomy" id="78229"/>
    <lineage>
        <taxon>Bacteria</taxon>
        <taxon>Pseudomonadati</taxon>
        <taxon>Pseudomonadota</taxon>
        <taxon>Betaproteobacteria</taxon>
        <taxon>Burkholderiales</taxon>
        <taxon>Comamonadaceae</taxon>
        <taxon>Paracidovorax</taxon>
    </lineage>
</organism>
<name>A0A328YC06_9BURK</name>
<keyword evidence="2" id="KW-1185">Reference proteome</keyword>
<dbReference type="EMBL" id="QLTA01000106">
    <property type="protein sequence ID" value="RAR70744.1"/>
    <property type="molecule type" value="Genomic_DNA"/>
</dbReference>
<evidence type="ECO:0000313" key="1">
    <source>
        <dbReference type="EMBL" id="RAR70744.1"/>
    </source>
</evidence>
<evidence type="ECO:0000313" key="2">
    <source>
        <dbReference type="Proteomes" id="UP000248856"/>
    </source>
</evidence>
<proteinExistence type="predicted"/>
<dbReference type="AlphaFoldDB" id="A0A328YC06"/>
<reference evidence="1 2" key="1">
    <citation type="submission" date="2018-06" db="EMBL/GenBank/DDBJ databases">
        <title>Genomic Encyclopedia of Archaeal and Bacterial Type Strains, Phase II (KMG-II): from individual species to whole genera.</title>
        <authorList>
            <person name="Goeker M."/>
        </authorList>
    </citation>
    <scope>NUCLEOTIDE SEQUENCE [LARGE SCALE GENOMIC DNA]</scope>
    <source>
        <strain evidence="1 2">CFPB 3232</strain>
    </source>
</reference>
<comment type="caution">
    <text evidence="1">The sequence shown here is derived from an EMBL/GenBank/DDBJ whole genome shotgun (WGS) entry which is preliminary data.</text>
</comment>
<gene>
    <name evidence="1" type="ORF">AX018_11062</name>
</gene>